<proteinExistence type="predicted"/>
<dbReference type="GO" id="GO:0030170">
    <property type="term" value="F:pyridoxal phosphate binding"/>
    <property type="evidence" value="ECO:0007669"/>
    <property type="project" value="InterPro"/>
</dbReference>
<dbReference type="PANTHER" id="PTHR48078">
    <property type="entry name" value="THREONINE DEHYDRATASE, MITOCHONDRIAL-RELATED"/>
    <property type="match status" value="1"/>
</dbReference>
<dbReference type="GO" id="GO:0006565">
    <property type="term" value="P:L-serine catabolic process"/>
    <property type="evidence" value="ECO:0007669"/>
    <property type="project" value="TreeGrafter"/>
</dbReference>
<evidence type="ECO:0000259" key="5">
    <source>
        <dbReference type="Pfam" id="PF00291"/>
    </source>
</evidence>
<reference evidence="6 7" key="1">
    <citation type="submission" date="2019-07" db="EMBL/GenBank/DDBJ databases">
        <title>R&amp;d 2014.</title>
        <authorList>
            <person name="Klenk H.-P."/>
        </authorList>
    </citation>
    <scope>NUCLEOTIDE SEQUENCE [LARGE SCALE GENOMIC DNA]</scope>
    <source>
        <strain evidence="6 7">DSM 43194</strain>
    </source>
</reference>
<keyword evidence="7" id="KW-1185">Reference proteome</keyword>
<protein>
    <submittedName>
        <fullName evidence="6">Threonine dehydratase</fullName>
    </submittedName>
</protein>
<dbReference type="Proteomes" id="UP000317303">
    <property type="component" value="Unassembled WGS sequence"/>
</dbReference>
<evidence type="ECO:0000256" key="3">
    <source>
        <dbReference type="ARBA" id="ARBA00023239"/>
    </source>
</evidence>
<dbReference type="AlphaFoldDB" id="A0A660CAB1"/>
<evidence type="ECO:0000313" key="7">
    <source>
        <dbReference type="Proteomes" id="UP000317303"/>
    </source>
</evidence>
<keyword evidence="3" id="KW-0456">Lyase</keyword>
<keyword evidence="2" id="KW-0663">Pyridoxal phosphate</keyword>
<evidence type="ECO:0000256" key="1">
    <source>
        <dbReference type="ARBA" id="ARBA00001933"/>
    </source>
</evidence>
<feature type="compositionally biased region" description="Low complexity" evidence="4">
    <location>
        <begin position="37"/>
        <end position="47"/>
    </location>
</feature>
<dbReference type="EMBL" id="VLJV01000001">
    <property type="protein sequence ID" value="TWH19284.1"/>
    <property type="molecule type" value="Genomic_DNA"/>
</dbReference>
<comment type="caution">
    <text evidence="6">The sequence shown here is derived from an EMBL/GenBank/DDBJ whole genome shotgun (WGS) entry which is preliminary data.</text>
</comment>
<dbReference type="GO" id="GO:0003941">
    <property type="term" value="F:L-serine ammonia-lyase activity"/>
    <property type="evidence" value="ECO:0007669"/>
    <property type="project" value="TreeGrafter"/>
</dbReference>
<feature type="region of interest" description="Disordered" evidence="4">
    <location>
        <begin position="1"/>
        <end position="47"/>
    </location>
</feature>
<dbReference type="PROSITE" id="PS00165">
    <property type="entry name" value="DEHYDRATASE_SER_THR"/>
    <property type="match status" value="1"/>
</dbReference>
<dbReference type="GO" id="GO:0004794">
    <property type="term" value="F:threonine deaminase activity"/>
    <property type="evidence" value="ECO:0007669"/>
    <property type="project" value="TreeGrafter"/>
</dbReference>
<dbReference type="InterPro" id="IPR001926">
    <property type="entry name" value="TrpB-like_PALP"/>
</dbReference>
<gene>
    <name evidence="6" type="ORF">JD82_01107</name>
</gene>
<dbReference type="PANTHER" id="PTHR48078:SF6">
    <property type="entry name" value="L-THREONINE DEHYDRATASE CATABOLIC TDCB"/>
    <property type="match status" value="1"/>
</dbReference>
<organism evidence="6 7">
    <name type="scientific">Prauserella rugosa</name>
    <dbReference type="NCBI Taxonomy" id="43354"/>
    <lineage>
        <taxon>Bacteria</taxon>
        <taxon>Bacillati</taxon>
        <taxon>Actinomycetota</taxon>
        <taxon>Actinomycetes</taxon>
        <taxon>Pseudonocardiales</taxon>
        <taxon>Pseudonocardiaceae</taxon>
        <taxon>Prauserella</taxon>
    </lineage>
</organism>
<dbReference type="GO" id="GO:0006567">
    <property type="term" value="P:L-threonine catabolic process"/>
    <property type="evidence" value="ECO:0007669"/>
    <property type="project" value="TreeGrafter"/>
</dbReference>
<dbReference type="Pfam" id="PF00291">
    <property type="entry name" value="PALP"/>
    <property type="match status" value="1"/>
</dbReference>
<feature type="compositionally biased region" description="Basic and acidic residues" evidence="4">
    <location>
        <begin position="10"/>
        <end position="23"/>
    </location>
</feature>
<dbReference type="InterPro" id="IPR000634">
    <property type="entry name" value="Ser/Thr_deHydtase_PyrdxlP-BS"/>
</dbReference>
<evidence type="ECO:0000313" key="6">
    <source>
        <dbReference type="EMBL" id="TWH19284.1"/>
    </source>
</evidence>
<dbReference type="NCBIfam" id="NF006094">
    <property type="entry name" value="PRK08246.1"/>
    <property type="match status" value="1"/>
</dbReference>
<dbReference type="RefSeq" id="WP_030532736.1">
    <property type="nucleotide sequence ID" value="NZ_JOIJ01000009.1"/>
</dbReference>
<name>A0A660CAB1_9PSEU</name>
<accession>A0A660CAB1</accession>
<dbReference type="GO" id="GO:0009097">
    <property type="term" value="P:isoleucine biosynthetic process"/>
    <property type="evidence" value="ECO:0007669"/>
    <property type="project" value="TreeGrafter"/>
</dbReference>
<dbReference type="Gene3D" id="3.40.50.1100">
    <property type="match status" value="2"/>
</dbReference>
<sequence length="326" mass="33428">MTDHPTITRSDVDAAARRIDGRVRRTPVLPADDGEFGSESPSERSSPGFTWFKLEQLQHTGSFKARGAFNRVLAAAEGGRLTDAGVVAASGGNAGLAVAHAAATQGVPARVYVPETAPAVKLAKLAELGATVVTVGSKYADAYRVAVEHTADTGALFCHAYDQPEICAGQGTLGREFTDQVAGGLDTVLVAVGGGGLMAGVAAALEGEADVVAIEPATIPTLHTALRHGGPVDVDVSGVAADSLGATHIGEIAFDVARRTGVRSVLVDDADVVTARARLWKRYRVAVEHGTAAAYAALLSSAYRPDRGERVGVVLCGGNTDPADLA</sequence>
<comment type="cofactor">
    <cofactor evidence="1">
        <name>pyridoxal 5'-phosphate</name>
        <dbReference type="ChEBI" id="CHEBI:597326"/>
    </cofactor>
</comment>
<feature type="domain" description="Tryptophan synthase beta chain-like PALP" evidence="5">
    <location>
        <begin position="24"/>
        <end position="317"/>
    </location>
</feature>
<dbReference type="SUPFAM" id="SSF53686">
    <property type="entry name" value="Tryptophan synthase beta subunit-like PLP-dependent enzymes"/>
    <property type="match status" value="1"/>
</dbReference>
<dbReference type="InterPro" id="IPR050147">
    <property type="entry name" value="Ser/Thr_Dehydratase"/>
</dbReference>
<dbReference type="InterPro" id="IPR036052">
    <property type="entry name" value="TrpB-like_PALP_sf"/>
</dbReference>
<evidence type="ECO:0000256" key="2">
    <source>
        <dbReference type="ARBA" id="ARBA00022898"/>
    </source>
</evidence>
<evidence type="ECO:0000256" key="4">
    <source>
        <dbReference type="SAM" id="MobiDB-lite"/>
    </source>
</evidence>
<dbReference type="OrthoDB" id="4408011at2"/>